<comment type="similarity">
    <text evidence="1">Belongs to the beta type-B retroviral polymerase family. HERV class-II K(HML-2) pol subfamily.</text>
</comment>
<dbReference type="InterPro" id="IPR043128">
    <property type="entry name" value="Rev_trsase/Diguanyl_cyclase"/>
</dbReference>
<dbReference type="AlphaFoldDB" id="A0AAD7WNL9"/>
<evidence type="ECO:0000256" key="4">
    <source>
        <dbReference type="SAM" id="MobiDB-lite"/>
    </source>
</evidence>
<dbReference type="GO" id="GO:0004523">
    <property type="term" value="F:RNA-DNA hybrid ribonuclease activity"/>
    <property type="evidence" value="ECO:0007669"/>
    <property type="project" value="UniProtKB-EC"/>
</dbReference>
<dbReference type="InterPro" id="IPR050951">
    <property type="entry name" value="Retrovirus_Pol_polyprotein"/>
</dbReference>
<dbReference type="InterPro" id="IPR036397">
    <property type="entry name" value="RNaseH_sf"/>
</dbReference>
<evidence type="ECO:0000313" key="6">
    <source>
        <dbReference type="EMBL" id="KAJ8403320.1"/>
    </source>
</evidence>
<dbReference type="PANTHER" id="PTHR37984:SF5">
    <property type="entry name" value="PROTEIN NYNRIN-LIKE"/>
    <property type="match status" value="1"/>
</dbReference>
<dbReference type="InterPro" id="IPR000477">
    <property type="entry name" value="RT_dom"/>
</dbReference>
<dbReference type="PANTHER" id="PTHR37984">
    <property type="entry name" value="PROTEIN CBG26694"/>
    <property type="match status" value="1"/>
</dbReference>
<feature type="domain" description="Integrase catalytic" evidence="5">
    <location>
        <begin position="541"/>
        <end position="716"/>
    </location>
</feature>
<dbReference type="Gene3D" id="3.30.70.270">
    <property type="match status" value="1"/>
</dbReference>
<name>A0AAD7WNL9_9TELE</name>
<comment type="caution">
    <text evidence="6">The sequence shown here is derived from an EMBL/GenBank/DDBJ whole genome shotgun (WGS) entry which is preliminary data.</text>
</comment>
<evidence type="ECO:0000256" key="1">
    <source>
        <dbReference type="ARBA" id="ARBA00010879"/>
    </source>
</evidence>
<dbReference type="Pfam" id="PF23055">
    <property type="entry name" value="DUF7041"/>
    <property type="match status" value="1"/>
</dbReference>
<evidence type="ECO:0000256" key="2">
    <source>
        <dbReference type="ARBA" id="ARBA00012180"/>
    </source>
</evidence>
<evidence type="ECO:0000313" key="7">
    <source>
        <dbReference type="Proteomes" id="UP001221898"/>
    </source>
</evidence>
<dbReference type="InterPro" id="IPR043502">
    <property type="entry name" value="DNA/RNA_pol_sf"/>
</dbReference>
<evidence type="ECO:0000259" key="5">
    <source>
        <dbReference type="PROSITE" id="PS50994"/>
    </source>
</evidence>
<evidence type="ECO:0000256" key="3">
    <source>
        <dbReference type="ARBA" id="ARBA00039658"/>
    </source>
</evidence>
<dbReference type="EMBL" id="JAINUG010000059">
    <property type="protein sequence ID" value="KAJ8403320.1"/>
    <property type="molecule type" value="Genomic_DNA"/>
</dbReference>
<dbReference type="SUPFAM" id="SSF56672">
    <property type="entry name" value="DNA/RNA polymerases"/>
    <property type="match status" value="1"/>
</dbReference>
<gene>
    <name evidence="6" type="ORF">AAFF_G00355370</name>
</gene>
<keyword evidence="7" id="KW-1185">Reference proteome</keyword>
<dbReference type="InterPro" id="IPR012337">
    <property type="entry name" value="RNaseH-like_sf"/>
</dbReference>
<proteinExistence type="inferred from homology"/>
<accession>A0AAD7WNL9</accession>
<organism evidence="6 7">
    <name type="scientific">Aldrovandia affinis</name>
    <dbReference type="NCBI Taxonomy" id="143900"/>
    <lineage>
        <taxon>Eukaryota</taxon>
        <taxon>Metazoa</taxon>
        <taxon>Chordata</taxon>
        <taxon>Craniata</taxon>
        <taxon>Vertebrata</taxon>
        <taxon>Euteleostomi</taxon>
        <taxon>Actinopterygii</taxon>
        <taxon>Neopterygii</taxon>
        <taxon>Teleostei</taxon>
        <taxon>Notacanthiformes</taxon>
        <taxon>Halosauridae</taxon>
        <taxon>Aldrovandia</taxon>
    </lineage>
</organism>
<dbReference type="Gene3D" id="3.30.420.10">
    <property type="entry name" value="Ribonuclease H-like superfamily/Ribonuclease H"/>
    <property type="match status" value="1"/>
</dbReference>
<dbReference type="Proteomes" id="UP001221898">
    <property type="component" value="Unassembled WGS sequence"/>
</dbReference>
<reference evidence="6" key="1">
    <citation type="journal article" date="2023" name="Science">
        <title>Genome structures resolve the early diversification of teleost fishes.</title>
        <authorList>
            <person name="Parey E."/>
            <person name="Louis A."/>
            <person name="Montfort J."/>
            <person name="Bouchez O."/>
            <person name="Roques C."/>
            <person name="Iampietro C."/>
            <person name="Lluch J."/>
            <person name="Castinel A."/>
            <person name="Donnadieu C."/>
            <person name="Desvignes T."/>
            <person name="Floi Bucao C."/>
            <person name="Jouanno E."/>
            <person name="Wen M."/>
            <person name="Mejri S."/>
            <person name="Dirks R."/>
            <person name="Jansen H."/>
            <person name="Henkel C."/>
            <person name="Chen W.J."/>
            <person name="Zahm M."/>
            <person name="Cabau C."/>
            <person name="Klopp C."/>
            <person name="Thompson A.W."/>
            <person name="Robinson-Rechavi M."/>
            <person name="Braasch I."/>
            <person name="Lecointre G."/>
            <person name="Bobe J."/>
            <person name="Postlethwait J.H."/>
            <person name="Berthelot C."/>
            <person name="Roest Crollius H."/>
            <person name="Guiguen Y."/>
        </authorList>
    </citation>
    <scope>NUCLEOTIDE SEQUENCE</scope>
    <source>
        <strain evidence="6">NC1722</strain>
    </source>
</reference>
<dbReference type="InterPro" id="IPR055469">
    <property type="entry name" value="DUF7041"/>
</dbReference>
<dbReference type="Pfam" id="PF00078">
    <property type="entry name" value="RVT_1"/>
    <property type="match status" value="1"/>
</dbReference>
<dbReference type="FunFam" id="3.30.420.10:FF:000032">
    <property type="entry name" value="Retrovirus-related Pol polyprotein from transposon 297-like Protein"/>
    <property type="match status" value="1"/>
</dbReference>
<protein>
    <recommendedName>
        <fullName evidence="3">Gypsy retrotransposon integrase-like protein 1</fullName>
        <ecNumber evidence="2">3.1.26.4</ecNumber>
    </recommendedName>
</protein>
<sequence length="913" mass="100615">MHAVALKLPEFWQEHAAVWFAQAEAQFALRGITQEDTKYYYVVAALNSSTASRVLSLLQDPPEADKYLALKQLLLETFELSEPERARKLLTLPGLGDSKPSELMDHMLTLLGNHQPCFIFRELFMQQMPSQVRAALAGSPVKDLRALAREADKVLNSSRLPSPAVRVVGAADVQAIREDVIAATQRQRPTAGLCYYHARNRRLVNAETFATLPGSPSSTGTSKLSSALSSADVFQRLLVDFPDLTTPTFSSAAVKHGVDHFIATTGPPVHARARRLDPQKLVVAKAEFDSMERLGIVHDILVASVTSDEHQAHLRALFARLSKHGLIINLAKCQFGVPVVDFLGHCVTREAVRHFRFLLEGRTFTAFVDHKPLALAMAMVKEPWSARQQRQLAFVSEFTTDIQHVAGKDNVVADCLSRSIVDAVNLGVDYGQMAADQASDPEVQALRAATTGLQLQEVSFGPSCTPLLCDVSTGVARPVVPVVWQRRIFEVLHNLSHPGRKASQKLLSGRFVWHGLKKDVRDWVNACLACQRAKVHKHTKAPLAPFAIPERRFDHVNVDLVGPLPPSRGYTHLLTIVDRTTRWPEVIPLTSTTTAEVARAFISAWVSRFGVPADLSSDRGAQFTSELWAAIARQLGVTLHWTTAYHPQANGMCERFHRSLKVSLRAALQGDAWFDTLPWVLLGLRTAPKADLGASSAELVYGQPLHVPGEFLPSCSVPWSATRQLPVLRDGLKSFAPVPTTHHGLPRSHVHPGLGEARFVFVRQDKHRGPLQPPYEGPFRVVKSGEKFFVLDIGGRSDRITVDRLKPAHVDLDSPVEVACPPRRGRPPALRSRNPAPDLNPDPGDSPKTDSGMGPDPSGAAGKKLGRFGRVIQTPRRFCCHSKFWGGLCSEHWRERGRIPCGNTPTFSDSPDR</sequence>
<dbReference type="Pfam" id="PF17921">
    <property type="entry name" value="Integrase_H2C2"/>
    <property type="match status" value="1"/>
</dbReference>
<dbReference type="EC" id="3.1.26.4" evidence="2"/>
<dbReference type="PROSITE" id="PS50994">
    <property type="entry name" value="INTEGRASE"/>
    <property type="match status" value="1"/>
</dbReference>
<dbReference type="Gene3D" id="1.10.340.70">
    <property type="match status" value="1"/>
</dbReference>
<dbReference type="Pfam" id="PF00665">
    <property type="entry name" value="rve"/>
    <property type="match status" value="1"/>
</dbReference>
<dbReference type="InterPro" id="IPR041588">
    <property type="entry name" value="Integrase_H2C2"/>
</dbReference>
<dbReference type="GO" id="GO:0015074">
    <property type="term" value="P:DNA integration"/>
    <property type="evidence" value="ECO:0007669"/>
    <property type="project" value="InterPro"/>
</dbReference>
<dbReference type="SUPFAM" id="SSF53098">
    <property type="entry name" value="Ribonuclease H-like"/>
    <property type="match status" value="1"/>
</dbReference>
<dbReference type="GO" id="GO:0003676">
    <property type="term" value="F:nucleic acid binding"/>
    <property type="evidence" value="ECO:0007669"/>
    <property type="project" value="InterPro"/>
</dbReference>
<dbReference type="InterPro" id="IPR001584">
    <property type="entry name" value="Integrase_cat-core"/>
</dbReference>
<feature type="region of interest" description="Disordered" evidence="4">
    <location>
        <begin position="815"/>
        <end position="864"/>
    </location>
</feature>